<evidence type="ECO:0000256" key="2">
    <source>
        <dbReference type="ARBA" id="ARBA00023002"/>
    </source>
</evidence>
<dbReference type="Proteomes" id="UP000270224">
    <property type="component" value="Unassembled WGS sequence"/>
</dbReference>
<protein>
    <submittedName>
        <fullName evidence="3">SDR family oxidoreductase</fullName>
    </submittedName>
</protein>
<evidence type="ECO:0000313" key="4">
    <source>
        <dbReference type="Proteomes" id="UP000270224"/>
    </source>
</evidence>
<comment type="caution">
    <text evidence="3">The sequence shown here is derived from an EMBL/GenBank/DDBJ whole genome shotgun (WGS) entry which is preliminary data.</text>
</comment>
<dbReference type="EMBL" id="RJUG01000002">
    <property type="protein sequence ID" value="ROI10001.1"/>
    <property type="molecule type" value="Genomic_DNA"/>
</dbReference>
<dbReference type="CDD" id="cd05233">
    <property type="entry name" value="SDR_c"/>
    <property type="match status" value="1"/>
</dbReference>
<evidence type="ECO:0000256" key="1">
    <source>
        <dbReference type="ARBA" id="ARBA00006484"/>
    </source>
</evidence>
<dbReference type="InterPro" id="IPR051122">
    <property type="entry name" value="SDR_DHRS6-like"/>
</dbReference>
<dbReference type="RefSeq" id="WP_123265249.1">
    <property type="nucleotide sequence ID" value="NZ_RJUG01000002.1"/>
</dbReference>
<dbReference type="InterPro" id="IPR036291">
    <property type="entry name" value="NAD(P)-bd_dom_sf"/>
</dbReference>
<dbReference type="OrthoDB" id="9803333at2"/>
<dbReference type="Gene3D" id="3.40.50.720">
    <property type="entry name" value="NAD(P)-binding Rossmann-like Domain"/>
    <property type="match status" value="2"/>
</dbReference>
<organism evidence="3 4">
    <name type="scientific">Kaistella daneshvariae</name>
    <dbReference type="NCBI Taxonomy" id="2487074"/>
    <lineage>
        <taxon>Bacteria</taxon>
        <taxon>Pseudomonadati</taxon>
        <taxon>Bacteroidota</taxon>
        <taxon>Flavobacteriia</taxon>
        <taxon>Flavobacteriales</taxon>
        <taxon>Weeksellaceae</taxon>
        <taxon>Chryseobacterium group</taxon>
        <taxon>Kaistella</taxon>
    </lineage>
</organism>
<dbReference type="Pfam" id="PF13561">
    <property type="entry name" value="adh_short_C2"/>
    <property type="match status" value="1"/>
</dbReference>
<name>A0A3N0WZB5_9FLAO</name>
<reference evidence="4" key="1">
    <citation type="submission" date="2018-11" db="EMBL/GenBank/DDBJ databases">
        <title>Proposal to divide the Flavobacteriaceae and reorganize its genera based on Amino Acid Identity values calculated from whole genome sequences.</title>
        <authorList>
            <person name="Nicholson A.C."/>
            <person name="Gulvik C.A."/>
            <person name="Whitney A.M."/>
            <person name="Humrighouse B.W."/>
            <person name="Bell M."/>
            <person name="Holmes B."/>
            <person name="Steigerwalt A."/>
            <person name="Villarma A."/>
            <person name="Sheth M."/>
            <person name="Batra D."/>
            <person name="Pryor J."/>
            <person name="Bernardet J.-F."/>
            <person name="Hugo C."/>
            <person name="Kampfer P."/>
            <person name="Newman J."/>
            <person name="Mcquiston J.R."/>
        </authorList>
    </citation>
    <scope>NUCLEOTIDE SEQUENCE [LARGE SCALE GENOMIC DNA]</scope>
    <source>
        <strain evidence="4">H3056</strain>
    </source>
</reference>
<dbReference type="SUPFAM" id="SSF51735">
    <property type="entry name" value="NAD(P)-binding Rossmann-fold domains"/>
    <property type="match status" value="1"/>
</dbReference>
<keyword evidence="2" id="KW-0560">Oxidoreductase</keyword>
<comment type="similarity">
    <text evidence="1">Belongs to the short-chain dehydrogenases/reductases (SDR) family.</text>
</comment>
<sequence>MVRRFENSNYWAIILGGSSGLGLASAKKLAAEGMNICIIHRNPRAEMEAINHEFEKIQALNGKFLSFNKDILNSQHQVEIVAGLKEVLGAEGKIRCLLHSIAKGNLKPMTGSETLSSDDFAITLHAMATSLYDWTKLIFNENLFADDARILAFTSEGSSKPLQNYGAVAAAKAALEAISRNIALEFAPFGLRANCIQAGVTDTRSLQMIPGSEKIVEHTKKRNPFKRLTTPEDVANVVSLLCSDEAAWINGCVIPVDGGEHLC</sequence>
<proteinExistence type="inferred from homology"/>
<dbReference type="AlphaFoldDB" id="A0A3N0WZB5"/>
<dbReference type="PRINTS" id="PR00081">
    <property type="entry name" value="GDHRDH"/>
</dbReference>
<dbReference type="PANTHER" id="PTHR43477">
    <property type="entry name" value="DIHYDROANTICAPSIN 7-DEHYDROGENASE"/>
    <property type="match status" value="1"/>
</dbReference>
<dbReference type="PANTHER" id="PTHR43477:SF1">
    <property type="entry name" value="DIHYDROANTICAPSIN 7-DEHYDROGENASE"/>
    <property type="match status" value="1"/>
</dbReference>
<dbReference type="GO" id="GO:0016491">
    <property type="term" value="F:oxidoreductase activity"/>
    <property type="evidence" value="ECO:0007669"/>
    <property type="project" value="UniProtKB-KW"/>
</dbReference>
<gene>
    <name evidence="3" type="ORF">EGI11_04405</name>
</gene>
<evidence type="ECO:0000313" key="3">
    <source>
        <dbReference type="EMBL" id="ROI10001.1"/>
    </source>
</evidence>
<dbReference type="InterPro" id="IPR002347">
    <property type="entry name" value="SDR_fam"/>
</dbReference>
<reference evidence="4" key="2">
    <citation type="submission" date="2018-11" db="EMBL/GenBank/DDBJ databases">
        <title>Proposal to divide the Flavobacteriaceae and reorganize its genera based on Amino Acid Identity values calculated from whole genome sequences.</title>
        <authorList>
            <person name="Nicholson A.C."/>
            <person name="Gulvik C.A."/>
            <person name="Whitney A.M."/>
            <person name="Humrighouse B.W."/>
            <person name="Bell M."/>
            <person name="Holmens B."/>
            <person name="Steigerwalt A."/>
            <person name="Villarma A."/>
            <person name="Sheth M."/>
            <person name="Batra D."/>
            <person name="Pryor J."/>
            <person name="Bernardet J.-F."/>
            <person name="Hugo C."/>
            <person name="Kampfer P."/>
            <person name="Newman J."/>
            <person name="Mcquiston J.R."/>
        </authorList>
    </citation>
    <scope>NUCLEOTIDE SEQUENCE [LARGE SCALE GENOMIC DNA]</scope>
    <source>
        <strain evidence="4">H3056</strain>
    </source>
</reference>
<accession>A0A3N0WZB5</accession>